<organism evidence="2 3">
    <name type="scientific">Promicromonospora umidemergens</name>
    <dbReference type="NCBI Taxonomy" id="629679"/>
    <lineage>
        <taxon>Bacteria</taxon>
        <taxon>Bacillati</taxon>
        <taxon>Actinomycetota</taxon>
        <taxon>Actinomycetes</taxon>
        <taxon>Micrococcales</taxon>
        <taxon>Promicromonosporaceae</taxon>
        <taxon>Promicromonospora</taxon>
    </lineage>
</organism>
<dbReference type="Proteomes" id="UP001500843">
    <property type="component" value="Unassembled WGS sequence"/>
</dbReference>
<dbReference type="Pfam" id="PF05147">
    <property type="entry name" value="LANC_like"/>
    <property type="match status" value="1"/>
</dbReference>
<accession>A0ABP8XF20</accession>
<feature type="compositionally biased region" description="Basic residues" evidence="1">
    <location>
        <begin position="1"/>
        <end position="11"/>
    </location>
</feature>
<reference evidence="3" key="1">
    <citation type="journal article" date="2019" name="Int. J. Syst. Evol. Microbiol.">
        <title>The Global Catalogue of Microorganisms (GCM) 10K type strain sequencing project: providing services to taxonomists for standard genome sequencing and annotation.</title>
        <authorList>
            <consortium name="The Broad Institute Genomics Platform"/>
            <consortium name="The Broad Institute Genome Sequencing Center for Infectious Disease"/>
            <person name="Wu L."/>
            <person name="Ma J."/>
        </authorList>
    </citation>
    <scope>NUCLEOTIDE SEQUENCE [LARGE SCALE GENOMIC DNA]</scope>
    <source>
        <strain evidence="3">JCM 17975</strain>
    </source>
</reference>
<protein>
    <recommendedName>
        <fullName evidence="4">Lanthionine synthetase-like protein</fullName>
    </recommendedName>
</protein>
<gene>
    <name evidence="2" type="ORF">GCM10023198_31420</name>
</gene>
<dbReference type="SUPFAM" id="SSF158745">
    <property type="entry name" value="LanC-like"/>
    <property type="match status" value="1"/>
</dbReference>
<keyword evidence="3" id="KW-1185">Reference proteome</keyword>
<dbReference type="SMART" id="SM01260">
    <property type="entry name" value="LANC_like"/>
    <property type="match status" value="1"/>
</dbReference>
<dbReference type="PRINTS" id="PR01955">
    <property type="entry name" value="LANCFRANKIA"/>
</dbReference>
<evidence type="ECO:0000256" key="1">
    <source>
        <dbReference type="SAM" id="MobiDB-lite"/>
    </source>
</evidence>
<dbReference type="Gene3D" id="1.50.10.20">
    <property type="match status" value="1"/>
</dbReference>
<sequence length="457" mass="49074">MIRERTRRKARLPQMTRPAPAPSAPAAVGARGDLPGSDVGSAILAVELALTGDGRWDQAEMAIDELTRDPDVSGAASLFHGAPAAALAMDTAAVDGYLDLRDAQLVAEARRRQAQEPRLFREMQLDLDEDLRQIVEQRLAAAEARYEAGRPPTAAEFGLLEGMLGLGVILLRRAPGTVLMQRVIDYVVSLTRPVLVNAVRLPGWYVAHNPGPDSSTPGGHVNMTMASGAGGLLAFLVACVRAGYTRDSLHVPIKALVDWFVRWQQPASAEWPDSVWWPRWVTPAEVQVGHLVGSRGVGEALPSWSRMAGMARAVQMGASVLAASRYPHADEARMVRALAEEAMLACLTNRQLRRLSSGGLWGGLAGLYQTGYRAAADATGPTEIRLKHRMSAVGDALRSQVVTLPAGGPGDLWSGESGLRLAAQTLRRGTAPTSWWDACLLVTGNPYPADRRSAPWS</sequence>
<proteinExistence type="predicted"/>
<evidence type="ECO:0000313" key="2">
    <source>
        <dbReference type="EMBL" id="GAA4706804.1"/>
    </source>
</evidence>
<comment type="caution">
    <text evidence="2">The sequence shown here is derived from an EMBL/GenBank/DDBJ whole genome shotgun (WGS) entry which is preliminary data.</text>
</comment>
<name>A0ABP8XF20_9MICO</name>
<evidence type="ECO:0000313" key="3">
    <source>
        <dbReference type="Proteomes" id="UP001500843"/>
    </source>
</evidence>
<feature type="region of interest" description="Disordered" evidence="1">
    <location>
        <begin position="1"/>
        <end position="32"/>
    </location>
</feature>
<dbReference type="EMBL" id="BAABHM010000012">
    <property type="protein sequence ID" value="GAA4706804.1"/>
    <property type="molecule type" value="Genomic_DNA"/>
</dbReference>
<dbReference type="InterPro" id="IPR007822">
    <property type="entry name" value="LANC-like"/>
</dbReference>
<evidence type="ECO:0008006" key="4">
    <source>
        <dbReference type="Google" id="ProtNLM"/>
    </source>
</evidence>